<gene>
    <name evidence="1" type="primary">yqiA</name>
    <name evidence="1" type="ORF">GCM10025791_19810</name>
</gene>
<reference evidence="2" key="1">
    <citation type="journal article" date="2019" name="Int. J. Syst. Evol. Microbiol.">
        <title>The Global Catalogue of Microorganisms (GCM) 10K type strain sequencing project: providing services to taxonomists for standard genome sequencing and annotation.</title>
        <authorList>
            <consortium name="The Broad Institute Genomics Platform"/>
            <consortium name="The Broad Institute Genome Sequencing Center for Infectious Disease"/>
            <person name="Wu L."/>
            <person name="Ma J."/>
        </authorList>
    </citation>
    <scope>NUCLEOTIDE SEQUENCE [LARGE SCALE GENOMIC DNA]</scope>
    <source>
        <strain evidence="2">JCM 19134</strain>
    </source>
</reference>
<organism evidence="1 2">
    <name type="scientific">Halioxenophilus aromaticivorans</name>
    <dbReference type="NCBI Taxonomy" id="1306992"/>
    <lineage>
        <taxon>Bacteria</taxon>
        <taxon>Pseudomonadati</taxon>
        <taxon>Pseudomonadota</taxon>
        <taxon>Gammaproteobacteria</taxon>
        <taxon>Alteromonadales</taxon>
        <taxon>Alteromonadaceae</taxon>
        <taxon>Halioxenophilus</taxon>
    </lineage>
</organism>
<dbReference type="AlphaFoldDB" id="A0AAV3U242"/>
<name>A0AAV3U242_9ALTE</name>
<protein>
    <submittedName>
        <fullName evidence="1">Esterase YqiA</fullName>
    </submittedName>
</protein>
<dbReference type="InterPro" id="IPR029058">
    <property type="entry name" value="AB_hydrolase_fold"/>
</dbReference>
<dbReference type="Gene3D" id="3.40.50.1820">
    <property type="entry name" value="alpha/beta hydrolase"/>
    <property type="match status" value="1"/>
</dbReference>
<evidence type="ECO:0000313" key="1">
    <source>
        <dbReference type="EMBL" id="GAA4941406.1"/>
    </source>
</evidence>
<keyword evidence="2" id="KW-1185">Reference proteome</keyword>
<dbReference type="Proteomes" id="UP001409585">
    <property type="component" value="Unassembled WGS sequence"/>
</dbReference>
<dbReference type="RefSeq" id="WP_345420961.1">
    <property type="nucleotide sequence ID" value="NZ_AP031496.1"/>
</dbReference>
<dbReference type="PANTHER" id="PTHR35602:SF3">
    <property type="entry name" value="ESTERASE YQIA"/>
    <property type="match status" value="1"/>
</dbReference>
<dbReference type="InterPro" id="IPR008886">
    <property type="entry name" value="UPF0227/Esterase_YqiA"/>
</dbReference>
<sequence length="197" mass="22246">MTAVIYIHGFLSSPQSHKAQVVARWLAEEHPQVSFYCPQLTPYPGQTQQQLDDLVADLKGQHIGLMGSSMGGFWATYLAEACDLPAVLINPACEPLKLMPQYIDQTLQNYHTEQTYQLNSSHLDELTQVPAHSAKRLANYWVLLQTGDETLDYNKAVSKYQGAEMLVEEGGDHSFQNFERHLSASLAFFDKFYAREC</sequence>
<evidence type="ECO:0000313" key="2">
    <source>
        <dbReference type="Proteomes" id="UP001409585"/>
    </source>
</evidence>
<dbReference type="Pfam" id="PF05728">
    <property type="entry name" value="UPF0227"/>
    <property type="match status" value="1"/>
</dbReference>
<dbReference type="SUPFAM" id="SSF53474">
    <property type="entry name" value="alpha/beta-Hydrolases"/>
    <property type="match status" value="1"/>
</dbReference>
<accession>A0AAV3U242</accession>
<dbReference type="EMBL" id="BAABLX010000012">
    <property type="protein sequence ID" value="GAA4941406.1"/>
    <property type="molecule type" value="Genomic_DNA"/>
</dbReference>
<comment type="caution">
    <text evidence="1">The sequence shown here is derived from an EMBL/GenBank/DDBJ whole genome shotgun (WGS) entry which is preliminary data.</text>
</comment>
<proteinExistence type="predicted"/>
<dbReference type="PANTHER" id="PTHR35602">
    <property type="entry name" value="ESTERASE YQIA-RELATED"/>
    <property type="match status" value="1"/>
</dbReference>